<reference evidence="2 3" key="1">
    <citation type="journal article" date="2021" name="Environ. Microbiol.">
        <title>Genetic insights into the dark matter of the mammalian gut microbiota through targeted genome reconstruction.</title>
        <authorList>
            <person name="Lugli G.A."/>
            <person name="Alessandri G."/>
            <person name="Milani C."/>
            <person name="Viappiani A."/>
            <person name="Fontana F."/>
            <person name="Tarracchini C."/>
            <person name="Mancabelli L."/>
            <person name="Argentini C."/>
            <person name="Ruiz L."/>
            <person name="Margolles A."/>
            <person name="van Sinderen D."/>
            <person name="Turroni F."/>
            <person name="Ventura M."/>
        </authorList>
    </citation>
    <scope>NUCLEOTIDE SEQUENCE [LARGE SCALE GENOMIC DNA]</scope>
    <source>
        <strain evidence="2 3">LC6</strain>
    </source>
</reference>
<keyword evidence="3" id="KW-1185">Reference proteome</keyword>
<dbReference type="Pfam" id="PF26343">
    <property type="entry name" value="VapC50_C"/>
    <property type="match status" value="1"/>
</dbReference>
<dbReference type="Proteomes" id="UP000711736">
    <property type="component" value="Unassembled WGS sequence"/>
</dbReference>
<organism evidence="2 3">
    <name type="scientific">Bifidobacterium colobi</name>
    <dbReference type="NCBI Taxonomy" id="2809026"/>
    <lineage>
        <taxon>Bacteria</taxon>
        <taxon>Bacillati</taxon>
        <taxon>Actinomycetota</taxon>
        <taxon>Actinomycetes</taxon>
        <taxon>Bifidobacteriales</taxon>
        <taxon>Bifidobacteriaceae</taxon>
        <taxon>Bifidobacterium</taxon>
    </lineage>
</organism>
<evidence type="ECO:0000313" key="3">
    <source>
        <dbReference type="Proteomes" id="UP000711736"/>
    </source>
</evidence>
<comment type="caution">
    <text evidence="2">The sequence shown here is derived from an EMBL/GenBank/DDBJ whole genome shotgun (WGS) entry which is preliminary data.</text>
</comment>
<dbReference type="EMBL" id="JAFEJU010000004">
    <property type="protein sequence ID" value="MBT1175329.1"/>
    <property type="molecule type" value="Genomic_DNA"/>
</dbReference>
<sequence length="103" mass="11619">MDWTTGEVVLPAAAYNGDVDVIVTFNLKDFPANQLAKIGLSARHPDAFLTNVAEAYPERTIKAMNELVLSKKHPPRTMQEELERLENSGLARFARMMRKLMCN</sequence>
<evidence type="ECO:0000313" key="2">
    <source>
        <dbReference type="EMBL" id="MBT1175329.1"/>
    </source>
</evidence>
<evidence type="ECO:0000259" key="1">
    <source>
        <dbReference type="Pfam" id="PF26343"/>
    </source>
</evidence>
<name>A0ABS5UW20_9BIFI</name>
<dbReference type="RefSeq" id="WP_214376547.1">
    <property type="nucleotide sequence ID" value="NZ_JAFEJU010000004.1"/>
</dbReference>
<protein>
    <recommendedName>
        <fullName evidence="1">VapC50 C-terminal domain-containing protein</fullName>
    </recommendedName>
</protein>
<dbReference type="InterPro" id="IPR058652">
    <property type="entry name" value="VapC50_C"/>
</dbReference>
<proteinExistence type="predicted"/>
<accession>A0ABS5UW20</accession>
<feature type="domain" description="VapC50 C-terminal" evidence="1">
    <location>
        <begin position="45"/>
        <end position="98"/>
    </location>
</feature>
<gene>
    <name evidence="2" type="ORF">JS530_07420</name>
</gene>